<evidence type="ECO:0000256" key="15">
    <source>
        <dbReference type="PIRSR" id="PIRSR000808-4"/>
    </source>
</evidence>
<dbReference type="FunFam" id="3.30.428.10:FF:000001">
    <property type="entry name" value="Galactose-1-phosphate uridylyltransferase"/>
    <property type="match status" value="1"/>
</dbReference>
<dbReference type="SUPFAM" id="SSF54197">
    <property type="entry name" value="HIT-like"/>
    <property type="match status" value="2"/>
</dbReference>
<comment type="cofactor">
    <cofactor evidence="15">
        <name>Fe cation</name>
        <dbReference type="ChEBI" id="CHEBI:24875"/>
    </cofactor>
    <text evidence="15">Binds 1 Fe cation per subunit.</text>
</comment>
<proteinExistence type="inferred from homology"/>
<feature type="active site" description="Tele-UMP-histidine intermediate" evidence="13">
    <location>
        <position position="168"/>
    </location>
</feature>
<gene>
    <name evidence="19" type="ORF">BCF53_104199</name>
</gene>
<evidence type="ECO:0000256" key="14">
    <source>
        <dbReference type="PIRSR" id="PIRSR000808-3"/>
    </source>
</evidence>
<keyword evidence="20" id="KW-1185">Reference proteome</keyword>
<dbReference type="RefSeq" id="WP_132700907.1">
    <property type="nucleotide sequence ID" value="NZ_SLZR01000004.1"/>
</dbReference>
<keyword evidence="8 14" id="KW-0479">Metal-binding</keyword>
<feature type="domain" description="Galactose-1-phosphate uridyl transferase N-terminal" evidence="17">
    <location>
        <begin position="5"/>
        <end position="178"/>
    </location>
</feature>
<comment type="caution">
    <text evidence="19">The sequence shown here is derived from an EMBL/GenBank/DDBJ whole genome shotgun (WGS) entry which is preliminary data.</text>
</comment>
<dbReference type="GO" id="GO:0005737">
    <property type="term" value="C:cytoplasm"/>
    <property type="evidence" value="ECO:0007669"/>
    <property type="project" value="TreeGrafter"/>
</dbReference>
<comment type="similarity">
    <text evidence="3 16">Belongs to the galactose-1-phosphate uridylyltransferase type 1 family.</text>
</comment>
<dbReference type="GO" id="GO:0008108">
    <property type="term" value="F:UDP-glucose:hexose-1-phosphate uridylyltransferase activity"/>
    <property type="evidence" value="ECO:0007669"/>
    <property type="project" value="UniProtKB-UniRule"/>
</dbReference>
<evidence type="ECO:0000313" key="19">
    <source>
        <dbReference type="EMBL" id="TCS42094.1"/>
    </source>
</evidence>
<dbReference type="GO" id="GO:0008270">
    <property type="term" value="F:zinc ion binding"/>
    <property type="evidence" value="ECO:0007669"/>
    <property type="project" value="InterPro"/>
</dbReference>
<feature type="binding site" evidence="14">
    <location>
        <position position="54"/>
    </location>
    <ligand>
        <name>Zn(2+)</name>
        <dbReference type="ChEBI" id="CHEBI:29105"/>
    </ligand>
</feature>
<dbReference type="InterPro" id="IPR005849">
    <property type="entry name" value="GalP_Utransf_N"/>
</dbReference>
<dbReference type="OrthoDB" id="9769064at2"/>
<dbReference type="Pfam" id="PF02744">
    <property type="entry name" value="GalP_UDP_tr_C"/>
    <property type="match status" value="1"/>
</dbReference>
<comment type="pathway">
    <text evidence="2 16">Carbohydrate metabolism; galactose metabolism.</text>
</comment>
<dbReference type="NCBIfam" id="TIGR00209">
    <property type="entry name" value="galT_1"/>
    <property type="match status" value="1"/>
</dbReference>
<dbReference type="NCBIfam" id="NF008724">
    <property type="entry name" value="PRK11720.1"/>
    <property type="match status" value="1"/>
</dbReference>
<protein>
    <recommendedName>
        <fullName evidence="5 12">Galactose-1-phosphate uridylyltransferase</fullName>
        <ecNumber evidence="4 12">2.7.7.12</ecNumber>
    </recommendedName>
</protein>
<keyword evidence="11 16" id="KW-0119">Carbohydrate metabolism</keyword>
<feature type="binding site" evidence="15">
    <location>
        <position position="300"/>
    </location>
    <ligand>
        <name>Fe cation</name>
        <dbReference type="ChEBI" id="CHEBI:24875"/>
    </ligand>
</feature>
<dbReference type="UniPathway" id="UPA00214"/>
<dbReference type="GO" id="GO:0033499">
    <property type="term" value="P:galactose catabolic process via UDP-galactose, Leloir pathway"/>
    <property type="evidence" value="ECO:0007669"/>
    <property type="project" value="TreeGrafter"/>
</dbReference>
<keyword evidence="9 14" id="KW-0862">Zinc</keyword>
<evidence type="ECO:0000256" key="10">
    <source>
        <dbReference type="ARBA" id="ARBA00023144"/>
    </source>
</evidence>
<comment type="catalytic activity">
    <reaction evidence="1 16">
        <text>alpha-D-galactose 1-phosphate + UDP-alpha-D-glucose = alpha-D-glucose 1-phosphate + UDP-alpha-D-galactose</text>
        <dbReference type="Rhea" id="RHEA:13989"/>
        <dbReference type="ChEBI" id="CHEBI:58336"/>
        <dbReference type="ChEBI" id="CHEBI:58601"/>
        <dbReference type="ChEBI" id="CHEBI:58885"/>
        <dbReference type="ChEBI" id="CHEBI:66914"/>
        <dbReference type="EC" id="2.7.7.12"/>
    </reaction>
</comment>
<evidence type="ECO:0000256" key="6">
    <source>
        <dbReference type="ARBA" id="ARBA00022679"/>
    </source>
</evidence>
<dbReference type="FunFam" id="3.30.428.10:FF:000002">
    <property type="entry name" value="Galactose-1-phosphate uridylyltransferase"/>
    <property type="match status" value="1"/>
</dbReference>
<dbReference type="PIRSF" id="PIRSF000808">
    <property type="entry name" value="GalT"/>
    <property type="match status" value="1"/>
</dbReference>
<comment type="cofactor">
    <cofactor evidence="14">
        <name>Zn(2+)</name>
        <dbReference type="ChEBI" id="CHEBI:29105"/>
    </cofactor>
    <text evidence="14">Binds 1 zinc ion per subunit.</text>
</comment>
<evidence type="ECO:0000256" key="9">
    <source>
        <dbReference type="ARBA" id="ARBA00022833"/>
    </source>
</evidence>
<feature type="binding site" evidence="14">
    <location>
        <position position="57"/>
    </location>
    <ligand>
        <name>Zn(2+)</name>
        <dbReference type="ChEBI" id="CHEBI:29105"/>
    </ligand>
</feature>
<dbReference type="CDD" id="cd00608">
    <property type="entry name" value="GalT"/>
    <property type="match status" value="1"/>
</dbReference>
<feature type="binding site" evidence="15">
    <location>
        <position position="298"/>
    </location>
    <ligand>
        <name>Fe cation</name>
        <dbReference type="ChEBI" id="CHEBI:24875"/>
    </ligand>
</feature>
<dbReference type="PROSITE" id="PS00117">
    <property type="entry name" value="GAL_P_UDP_TRANSF_I"/>
    <property type="match status" value="1"/>
</dbReference>
<feature type="binding site" evidence="15">
    <location>
        <position position="283"/>
    </location>
    <ligand>
        <name>Fe cation</name>
        <dbReference type="ChEBI" id="CHEBI:24875"/>
    </ligand>
</feature>
<evidence type="ECO:0000313" key="20">
    <source>
        <dbReference type="Proteomes" id="UP000295793"/>
    </source>
</evidence>
<dbReference type="AlphaFoldDB" id="A0A4R3IAA7"/>
<evidence type="ECO:0000256" key="1">
    <source>
        <dbReference type="ARBA" id="ARBA00001107"/>
    </source>
</evidence>
<feature type="domain" description="Galactose-1-phosphate uridyl transferase C-terminal" evidence="18">
    <location>
        <begin position="185"/>
        <end position="347"/>
    </location>
</feature>
<dbReference type="Pfam" id="PF01087">
    <property type="entry name" value="GalP_UDP_transf"/>
    <property type="match status" value="1"/>
</dbReference>
<evidence type="ECO:0000256" key="4">
    <source>
        <dbReference type="ARBA" id="ARBA00012384"/>
    </source>
</evidence>
<evidence type="ECO:0000256" key="8">
    <source>
        <dbReference type="ARBA" id="ARBA00022723"/>
    </source>
</evidence>
<evidence type="ECO:0000256" key="5">
    <source>
        <dbReference type="ARBA" id="ARBA00016340"/>
    </source>
</evidence>
<dbReference type="InterPro" id="IPR036265">
    <property type="entry name" value="HIT-like_sf"/>
</dbReference>
<keyword evidence="15" id="KW-0408">Iron</keyword>
<feature type="binding site" evidence="14">
    <location>
        <position position="166"/>
    </location>
    <ligand>
        <name>Zn(2+)</name>
        <dbReference type="ChEBI" id="CHEBI:29105"/>
    </ligand>
</feature>
<keyword evidence="6 16" id="KW-0808">Transferase</keyword>
<dbReference type="EC" id="2.7.7.12" evidence="4 12"/>
<dbReference type="InterPro" id="IPR005850">
    <property type="entry name" value="GalP_Utransf_C"/>
</dbReference>
<dbReference type="InterPro" id="IPR019779">
    <property type="entry name" value="GalP_UDPtransf1_His-AS"/>
</dbReference>
<evidence type="ECO:0000256" key="7">
    <source>
        <dbReference type="ARBA" id="ARBA00022695"/>
    </source>
</evidence>
<feature type="binding site" evidence="15">
    <location>
        <position position="184"/>
    </location>
    <ligand>
        <name>Fe cation</name>
        <dbReference type="ChEBI" id="CHEBI:24875"/>
    </ligand>
</feature>
<dbReference type="PANTHER" id="PTHR11943:SF1">
    <property type="entry name" value="GALACTOSE-1-PHOSPHATE URIDYLYLTRANSFERASE"/>
    <property type="match status" value="1"/>
</dbReference>
<sequence length="350" mass="40086">MTAAKFDPTDHPHKRLNVLTGEWVLVSPHRAKRPWQGQNESKDDTPLPSYDPDCFLCAGNKRISGDINPNYKGTFVFENDFAALQKDIPDSPEPVDPLFQLKSEKGEAHVICFSPDHSKTLPELDIPALEAVVQTWADQYRRLSSKYEWVQLFENKGAIMGCSQPHPHGQVWANSSVPTLPAKEHDQQSQYYREHGKALLLDYALKESKDGTRTIVENEHWIAVVPYWASWPFETLLLPKFACRHFHELNADRKTSLAKAIKELTIRYDNLFETSFPYSMGWHGAPTSEIKNAAWQLHAHFFPPLLRSATVKKFMVGYEMMAESQRDLTPEQAAEKLQQVSNKHYKEGKQ</sequence>
<dbReference type="EMBL" id="SLZR01000004">
    <property type="protein sequence ID" value="TCS42094.1"/>
    <property type="molecule type" value="Genomic_DNA"/>
</dbReference>
<evidence type="ECO:0000256" key="16">
    <source>
        <dbReference type="RuleBase" id="RU000506"/>
    </source>
</evidence>
<evidence type="ECO:0000256" key="13">
    <source>
        <dbReference type="PIRSR" id="PIRSR000808-1"/>
    </source>
</evidence>
<evidence type="ECO:0000256" key="12">
    <source>
        <dbReference type="NCBIfam" id="TIGR00209"/>
    </source>
</evidence>
<reference evidence="19 20" key="1">
    <citation type="submission" date="2019-03" db="EMBL/GenBank/DDBJ databases">
        <title>Genomic Encyclopedia of Archaeal and Bacterial Type Strains, Phase II (KMG-II): from individual species to whole genera.</title>
        <authorList>
            <person name="Goeker M."/>
        </authorList>
    </citation>
    <scope>NUCLEOTIDE SEQUENCE [LARGE SCALE GENOMIC DNA]</scope>
    <source>
        <strain evidence="19 20">DSM 15388</strain>
    </source>
</reference>
<evidence type="ECO:0000256" key="2">
    <source>
        <dbReference type="ARBA" id="ARBA00004947"/>
    </source>
</evidence>
<dbReference type="Proteomes" id="UP000295793">
    <property type="component" value="Unassembled WGS sequence"/>
</dbReference>
<accession>A0A4R3IAA7</accession>
<dbReference type="InterPro" id="IPR001937">
    <property type="entry name" value="GalP_UDPtransf1"/>
</dbReference>
<evidence type="ECO:0000256" key="11">
    <source>
        <dbReference type="ARBA" id="ARBA00023277"/>
    </source>
</evidence>
<feature type="binding site" evidence="14">
    <location>
        <position position="117"/>
    </location>
    <ligand>
        <name>Zn(2+)</name>
        <dbReference type="ChEBI" id="CHEBI:29105"/>
    </ligand>
</feature>
<evidence type="ECO:0000259" key="17">
    <source>
        <dbReference type="Pfam" id="PF01087"/>
    </source>
</evidence>
<organism evidence="19 20">
    <name type="scientific">Reinekea marinisedimentorum</name>
    <dbReference type="NCBI Taxonomy" id="230495"/>
    <lineage>
        <taxon>Bacteria</taxon>
        <taxon>Pseudomonadati</taxon>
        <taxon>Pseudomonadota</taxon>
        <taxon>Gammaproteobacteria</taxon>
        <taxon>Oceanospirillales</taxon>
        <taxon>Saccharospirillaceae</taxon>
        <taxon>Reinekea</taxon>
    </lineage>
</organism>
<evidence type="ECO:0000256" key="3">
    <source>
        <dbReference type="ARBA" id="ARBA00010951"/>
    </source>
</evidence>
<keyword evidence="10 16" id="KW-0299">Galactose metabolism</keyword>
<dbReference type="PANTHER" id="PTHR11943">
    <property type="entry name" value="GALACTOSE-1-PHOSPHATE URIDYLYLTRANSFERASE"/>
    <property type="match status" value="1"/>
</dbReference>
<keyword evidence="7 16" id="KW-0548">Nucleotidyltransferase</keyword>
<evidence type="ECO:0000259" key="18">
    <source>
        <dbReference type="Pfam" id="PF02744"/>
    </source>
</evidence>
<dbReference type="Gene3D" id="3.30.428.10">
    <property type="entry name" value="HIT-like"/>
    <property type="match status" value="2"/>
</dbReference>
<name>A0A4R3IAA7_9GAMM</name>